<comment type="function">
    <text evidence="7">Single strand-specific metallo-endoribonuclease involved in late-stage 70S ribosome quality control and in maturation of the 3' terminus of the 16S rRNA.</text>
</comment>
<dbReference type="RefSeq" id="WP_052158021.1">
    <property type="nucleotide sequence ID" value="NZ_JBPKCJ010000003.1"/>
</dbReference>
<dbReference type="Proteomes" id="UP000029452">
    <property type="component" value="Unassembled WGS sequence"/>
</dbReference>
<comment type="cofactor">
    <cofactor evidence="7">
        <name>Zn(2+)</name>
        <dbReference type="ChEBI" id="CHEBI:29105"/>
    </cofactor>
    <text evidence="7">Binds 1 zinc ion.</text>
</comment>
<dbReference type="PANTHER" id="PTHR46986:SF1">
    <property type="entry name" value="ENDORIBONUCLEASE YBEY, CHLOROPLASTIC"/>
    <property type="match status" value="1"/>
</dbReference>
<evidence type="ECO:0000256" key="4">
    <source>
        <dbReference type="ARBA" id="ARBA00022759"/>
    </source>
</evidence>
<keyword evidence="7" id="KW-0963">Cytoplasm</keyword>
<dbReference type="PANTHER" id="PTHR46986">
    <property type="entry name" value="ENDORIBONUCLEASE YBEY, CHLOROPLASTIC"/>
    <property type="match status" value="1"/>
</dbReference>
<dbReference type="InterPro" id="IPR002036">
    <property type="entry name" value="YbeY"/>
</dbReference>
<keyword evidence="2 7" id="KW-0540">Nuclease</keyword>
<evidence type="ECO:0000313" key="9">
    <source>
        <dbReference type="Proteomes" id="UP000029452"/>
    </source>
</evidence>
<sequence>MPVEIENHQKKFAVDAFALSLLANEAQKTLGQSKKNVTITFVNNRRIRIVNREYRGKNRSTDVLSFSYPSPPFPDIPFPDGEILISTEKAERQAREQNISLETEIINLIIHGLCHLAGHDHETGPEDSLRMKSVERKIANALQKVIVKQNLFSIGPQNIPNQIFGKIPD</sequence>
<protein>
    <recommendedName>
        <fullName evidence="7">Endoribonuclease YbeY</fullName>
        <ecNumber evidence="7">3.1.-.-</ecNumber>
    </recommendedName>
</protein>
<keyword evidence="5 7" id="KW-0378">Hydrolase</keyword>
<dbReference type="InterPro" id="IPR020549">
    <property type="entry name" value="YbeY_CS"/>
</dbReference>
<dbReference type="Pfam" id="PF02130">
    <property type="entry name" value="YbeY"/>
    <property type="match status" value="1"/>
</dbReference>
<gene>
    <name evidence="7" type="primary">ybeY</name>
    <name evidence="8" type="ORF">LptCag_0020</name>
</gene>
<dbReference type="AlphaFoldDB" id="A0A094W585"/>
<keyword evidence="7" id="KW-0690">Ribosome biogenesis</keyword>
<evidence type="ECO:0000256" key="5">
    <source>
        <dbReference type="ARBA" id="ARBA00022801"/>
    </source>
</evidence>
<dbReference type="SUPFAM" id="SSF55486">
    <property type="entry name" value="Metalloproteases ('zincins'), catalytic domain"/>
    <property type="match status" value="1"/>
</dbReference>
<dbReference type="NCBIfam" id="TIGR00043">
    <property type="entry name" value="rRNA maturation RNase YbeY"/>
    <property type="match status" value="1"/>
</dbReference>
<evidence type="ECO:0000256" key="7">
    <source>
        <dbReference type="HAMAP-Rule" id="MF_00009"/>
    </source>
</evidence>
<dbReference type="GO" id="GO:0006364">
    <property type="term" value="P:rRNA processing"/>
    <property type="evidence" value="ECO:0007669"/>
    <property type="project" value="UniProtKB-UniRule"/>
</dbReference>
<reference evidence="8 9" key="1">
    <citation type="submission" date="2014-06" db="EMBL/GenBank/DDBJ databases">
        <title>Draft genome sequence of iron oxidizing acidophile Leptospirillum ferriphilum DSM14647.</title>
        <authorList>
            <person name="Cardenas J.P."/>
            <person name="Lazcano M."/>
            <person name="Ossandon F.J."/>
            <person name="Corbett M."/>
            <person name="Holmes D.S."/>
            <person name="Watkin E."/>
        </authorList>
    </citation>
    <scope>NUCLEOTIDE SEQUENCE [LARGE SCALE GENOMIC DNA]</scope>
    <source>
        <strain evidence="8 9">DSM 14647</strain>
    </source>
</reference>
<name>A0A094W585_9BACT</name>
<dbReference type="GO" id="GO:0004521">
    <property type="term" value="F:RNA endonuclease activity"/>
    <property type="evidence" value="ECO:0007669"/>
    <property type="project" value="UniProtKB-UniRule"/>
</dbReference>
<feature type="binding site" evidence="7">
    <location>
        <position position="111"/>
    </location>
    <ligand>
        <name>Zn(2+)</name>
        <dbReference type="ChEBI" id="CHEBI:29105"/>
        <note>catalytic</note>
    </ligand>
</feature>
<dbReference type="EC" id="3.1.-.-" evidence="7"/>
<comment type="subcellular location">
    <subcellularLocation>
        <location evidence="7">Cytoplasm</location>
    </subcellularLocation>
</comment>
<evidence type="ECO:0000256" key="3">
    <source>
        <dbReference type="ARBA" id="ARBA00022723"/>
    </source>
</evidence>
<keyword evidence="7" id="KW-0698">rRNA processing</keyword>
<feature type="binding site" evidence="7">
    <location>
        <position position="115"/>
    </location>
    <ligand>
        <name>Zn(2+)</name>
        <dbReference type="ChEBI" id="CHEBI:29105"/>
        <note>catalytic</note>
    </ligand>
</feature>
<dbReference type="HAMAP" id="MF_00009">
    <property type="entry name" value="Endoribonucl_YbeY"/>
    <property type="match status" value="1"/>
</dbReference>
<dbReference type="Gene3D" id="3.40.390.30">
    <property type="entry name" value="Metalloproteases ('zincins'), catalytic domain"/>
    <property type="match status" value="1"/>
</dbReference>
<keyword evidence="4 7" id="KW-0255">Endonuclease</keyword>
<accession>A0A094W585</accession>
<keyword evidence="3 7" id="KW-0479">Metal-binding</keyword>
<organism evidence="8 9">
    <name type="scientific">Leptospirillum ferriphilum</name>
    <dbReference type="NCBI Taxonomy" id="178606"/>
    <lineage>
        <taxon>Bacteria</taxon>
        <taxon>Pseudomonadati</taxon>
        <taxon>Nitrospirota</taxon>
        <taxon>Nitrospiria</taxon>
        <taxon>Nitrospirales</taxon>
        <taxon>Nitrospiraceae</taxon>
        <taxon>Leptospirillum</taxon>
    </lineage>
</organism>
<dbReference type="GO" id="GO:0004222">
    <property type="term" value="F:metalloendopeptidase activity"/>
    <property type="evidence" value="ECO:0007669"/>
    <property type="project" value="InterPro"/>
</dbReference>
<evidence type="ECO:0000313" key="8">
    <source>
        <dbReference type="EMBL" id="KGA92568.1"/>
    </source>
</evidence>
<evidence type="ECO:0000256" key="6">
    <source>
        <dbReference type="ARBA" id="ARBA00022833"/>
    </source>
</evidence>
<dbReference type="PATRIC" id="fig|178606.4.peg.2698"/>
<proteinExistence type="inferred from homology"/>
<keyword evidence="6 7" id="KW-0862">Zinc</keyword>
<feature type="binding site" evidence="7">
    <location>
        <position position="121"/>
    </location>
    <ligand>
        <name>Zn(2+)</name>
        <dbReference type="ChEBI" id="CHEBI:29105"/>
        <note>catalytic</note>
    </ligand>
</feature>
<comment type="similarity">
    <text evidence="1 7">Belongs to the endoribonuclease YbeY family.</text>
</comment>
<comment type="caution">
    <text evidence="8">The sequence shown here is derived from an EMBL/GenBank/DDBJ whole genome shotgun (WGS) entry which is preliminary data.</text>
</comment>
<dbReference type="GO" id="GO:0005737">
    <property type="term" value="C:cytoplasm"/>
    <property type="evidence" value="ECO:0007669"/>
    <property type="project" value="UniProtKB-SubCell"/>
</dbReference>
<dbReference type="GO" id="GO:0008270">
    <property type="term" value="F:zinc ion binding"/>
    <property type="evidence" value="ECO:0007669"/>
    <property type="project" value="UniProtKB-UniRule"/>
</dbReference>
<dbReference type="PROSITE" id="PS01306">
    <property type="entry name" value="UPF0054"/>
    <property type="match status" value="1"/>
</dbReference>
<evidence type="ECO:0000256" key="2">
    <source>
        <dbReference type="ARBA" id="ARBA00022722"/>
    </source>
</evidence>
<evidence type="ECO:0000256" key="1">
    <source>
        <dbReference type="ARBA" id="ARBA00010875"/>
    </source>
</evidence>
<dbReference type="EMBL" id="JPGK01000015">
    <property type="protein sequence ID" value="KGA92568.1"/>
    <property type="molecule type" value="Genomic_DNA"/>
</dbReference>
<dbReference type="InterPro" id="IPR023091">
    <property type="entry name" value="MetalPrtase_cat_dom_sf_prd"/>
</dbReference>